<reference evidence="1 2" key="1">
    <citation type="submission" date="2017-08" db="EMBL/GenBank/DDBJ databases">
        <title>Substantial Increase in Enzyme Production by Combined Drug-Resistance Mutations in Paenibacillus agaridevorans.</title>
        <authorList>
            <person name="Tanaka Y."/>
            <person name="Funane K."/>
            <person name="Hosaka T."/>
            <person name="Shiwa Y."/>
            <person name="Fujita N."/>
            <person name="Miyazaki T."/>
            <person name="Yoshikawa H."/>
            <person name="Murakami K."/>
            <person name="Kasahara K."/>
            <person name="Inaoka T."/>
            <person name="Hiraga Y."/>
            <person name="Ochi K."/>
        </authorList>
    </citation>
    <scope>NUCLEOTIDE SEQUENCE [LARGE SCALE GENOMIC DNA]</scope>
    <source>
        <strain evidence="1 2">T-3040</strain>
    </source>
</reference>
<comment type="caution">
    <text evidence="1">The sequence shown here is derived from an EMBL/GenBank/DDBJ whole genome shotgun (WGS) entry which is preliminary data.</text>
</comment>
<gene>
    <name evidence="1" type="ORF">PAT3040_03051</name>
</gene>
<sequence>MRYETVKTDITVIGGGLSGVSAAVAAAR</sequence>
<keyword evidence="2" id="KW-1185">Reference proteome</keyword>
<dbReference type="Gene3D" id="3.50.50.60">
    <property type="entry name" value="FAD/NAD(P)-binding domain"/>
    <property type="match status" value="1"/>
</dbReference>
<evidence type="ECO:0000313" key="2">
    <source>
        <dbReference type="Proteomes" id="UP000245202"/>
    </source>
</evidence>
<protein>
    <submittedName>
        <fullName evidence="1">Putative pyridine nucleotide-disulfide oxidoreductase</fullName>
    </submittedName>
</protein>
<proteinExistence type="predicted"/>
<dbReference type="AlphaFoldDB" id="A0A2R5ETU1"/>
<dbReference type="EMBL" id="BDQX01000169">
    <property type="protein sequence ID" value="GBG08468.1"/>
    <property type="molecule type" value="Genomic_DNA"/>
</dbReference>
<dbReference type="Proteomes" id="UP000245202">
    <property type="component" value="Unassembled WGS sequence"/>
</dbReference>
<accession>A0A2R5ETU1</accession>
<feature type="non-terminal residue" evidence="1">
    <location>
        <position position="28"/>
    </location>
</feature>
<evidence type="ECO:0000313" key="1">
    <source>
        <dbReference type="EMBL" id="GBG08468.1"/>
    </source>
</evidence>
<dbReference type="InterPro" id="IPR036188">
    <property type="entry name" value="FAD/NAD-bd_sf"/>
</dbReference>
<organism evidence="1 2">
    <name type="scientific">Paenibacillus agaridevorans</name>
    <dbReference type="NCBI Taxonomy" id="171404"/>
    <lineage>
        <taxon>Bacteria</taxon>
        <taxon>Bacillati</taxon>
        <taxon>Bacillota</taxon>
        <taxon>Bacilli</taxon>
        <taxon>Bacillales</taxon>
        <taxon>Paenibacillaceae</taxon>
        <taxon>Paenibacillus</taxon>
    </lineage>
</organism>
<dbReference type="SUPFAM" id="SSF51905">
    <property type="entry name" value="FAD/NAD(P)-binding domain"/>
    <property type="match status" value="1"/>
</dbReference>
<name>A0A2R5ETU1_9BACL</name>